<dbReference type="AlphaFoldDB" id="A0A812Z3D5"/>
<comment type="caution">
    <text evidence="2">The sequence shown here is derived from an EMBL/GenBank/DDBJ whole genome shotgun (WGS) entry which is preliminary data.</text>
</comment>
<feature type="non-terminal residue" evidence="2">
    <location>
        <position position="1"/>
    </location>
</feature>
<dbReference type="PANTHER" id="PTHR34726:SF3">
    <property type="entry name" value="GUANYLATE-BINDING PROTEIN N-TERMINAL DOMAIN-CONTAINING PROTEIN-RELATED"/>
    <property type="match status" value="1"/>
</dbReference>
<dbReference type="PANTHER" id="PTHR34726">
    <property type="entry name" value="GBP DOMAIN-CONTAINING PROTEIN"/>
    <property type="match status" value="1"/>
</dbReference>
<evidence type="ECO:0000313" key="3">
    <source>
        <dbReference type="Proteomes" id="UP000601435"/>
    </source>
</evidence>
<sequence>AVDAIWDARNTETLVLEMISRIAHHMIFVVSDTTWFEQQKVAELHQKYVQRRQHRELIVVHNLSTTSQVEVARALFERQVTRCYDGVPSHLGDLIFTADAGEGTPPVHHIGLCQEYSAAGDRFNGKNREYLLQSLEHGSILGSHLALAETFSAELSKLMPKFASIEAGVPEVAANTTGAATQAISVKFCTRAEATEGETGMAGYMRVGSMMLHSLPGDAQVVMKTRGVISDLGEITSHDVSFRPITNVFDRKMDSDKMHYIRIECPGVTDDDLDFQLLANGVKIMIEKKRPIKEETVEEVQPILQHYGSWQKEFDFDRSDGTFQVCEDSIKLENGVLEVPLKMTQNRKFKLAGARRSEPDAKAPSPVRSESACSFSVVGSEH</sequence>
<dbReference type="SUPFAM" id="SSF49764">
    <property type="entry name" value="HSP20-like chaperones"/>
    <property type="match status" value="1"/>
</dbReference>
<dbReference type="InterPro" id="IPR008978">
    <property type="entry name" value="HSP20-like_chaperone"/>
</dbReference>
<proteinExistence type="predicted"/>
<reference evidence="2" key="1">
    <citation type="submission" date="2021-02" db="EMBL/GenBank/DDBJ databases">
        <authorList>
            <person name="Dougan E. K."/>
            <person name="Rhodes N."/>
            <person name="Thang M."/>
            <person name="Chan C."/>
        </authorList>
    </citation>
    <scope>NUCLEOTIDE SEQUENCE</scope>
</reference>
<name>A0A812Z3D5_9DINO</name>
<protein>
    <recommendedName>
        <fullName evidence="4">SHSP domain-containing protein</fullName>
    </recommendedName>
</protein>
<evidence type="ECO:0000256" key="1">
    <source>
        <dbReference type="SAM" id="MobiDB-lite"/>
    </source>
</evidence>
<evidence type="ECO:0008006" key="4">
    <source>
        <dbReference type="Google" id="ProtNLM"/>
    </source>
</evidence>
<dbReference type="OrthoDB" id="443647at2759"/>
<dbReference type="Proteomes" id="UP000601435">
    <property type="component" value="Unassembled WGS sequence"/>
</dbReference>
<keyword evidence="3" id="KW-1185">Reference proteome</keyword>
<feature type="region of interest" description="Disordered" evidence="1">
    <location>
        <begin position="352"/>
        <end position="382"/>
    </location>
</feature>
<accession>A0A812Z3D5</accession>
<gene>
    <name evidence="2" type="ORF">SNEC2469_LOCUS23942</name>
</gene>
<dbReference type="Gene3D" id="2.60.40.790">
    <property type="match status" value="1"/>
</dbReference>
<evidence type="ECO:0000313" key="2">
    <source>
        <dbReference type="EMBL" id="CAE7808936.1"/>
    </source>
</evidence>
<dbReference type="EMBL" id="CAJNJA010045356">
    <property type="protein sequence ID" value="CAE7808936.1"/>
    <property type="molecule type" value="Genomic_DNA"/>
</dbReference>
<organism evidence="2 3">
    <name type="scientific">Symbiodinium necroappetens</name>
    <dbReference type="NCBI Taxonomy" id="1628268"/>
    <lineage>
        <taxon>Eukaryota</taxon>
        <taxon>Sar</taxon>
        <taxon>Alveolata</taxon>
        <taxon>Dinophyceae</taxon>
        <taxon>Suessiales</taxon>
        <taxon>Symbiodiniaceae</taxon>
        <taxon>Symbiodinium</taxon>
    </lineage>
</organism>
<dbReference type="CDD" id="cd06464">
    <property type="entry name" value="ACD_sHsps-like"/>
    <property type="match status" value="1"/>
</dbReference>